<comment type="caution">
    <text evidence="2">The sequence shown here is derived from an EMBL/GenBank/DDBJ whole genome shotgun (WGS) entry which is preliminary data.</text>
</comment>
<evidence type="ECO:0000313" key="2">
    <source>
        <dbReference type="EMBL" id="EYB09513.1"/>
    </source>
</evidence>
<dbReference type="Pfam" id="PF06902">
    <property type="entry name" value="Fer4_19"/>
    <property type="match status" value="1"/>
</dbReference>
<evidence type="ECO:0000313" key="3">
    <source>
        <dbReference type="Proteomes" id="UP000021175"/>
    </source>
</evidence>
<reference evidence="2 3" key="1">
    <citation type="submission" date="2014-02" db="EMBL/GenBank/DDBJ databases">
        <authorList>
            <person name="Sears C."/>
            <person name="Carroll K."/>
            <person name="Sack B.R."/>
            <person name="Qadri F."/>
            <person name="Myers L.L."/>
            <person name="Chung G.-T."/>
            <person name="Escheverria P."/>
            <person name="Fraser C.M."/>
            <person name="Sadzewicz L."/>
            <person name="Shefchek K.A."/>
            <person name="Tallon L."/>
            <person name="Das S.P."/>
            <person name="Daugherty S."/>
            <person name="Mongodin E.F."/>
        </authorList>
    </citation>
    <scope>NUCLEOTIDE SEQUENCE [LARGE SCALE GENOMIC DNA]</scope>
    <source>
        <strain evidence="2 3">3783N1-6</strain>
    </source>
</reference>
<name>A0AB73AJZ9_BACFG</name>
<dbReference type="Proteomes" id="UP000021175">
    <property type="component" value="Unassembled WGS sequence"/>
</dbReference>
<dbReference type="InterPro" id="IPR010693">
    <property type="entry name" value="Divergent_4Fe-4S_mono-cluster"/>
</dbReference>
<accession>A0AB73AJZ9</accession>
<protein>
    <recommendedName>
        <fullName evidence="1">Divergent 4Fe-4S mono-cluster domain-containing protein</fullName>
    </recommendedName>
</protein>
<gene>
    <name evidence="2" type="ORF">M119_1827</name>
</gene>
<dbReference type="EMBL" id="JGEU01000034">
    <property type="protein sequence ID" value="EYB09513.1"/>
    <property type="molecule type" value="Genomic_DNA"/>
</dbReference>
<organism evidence="2 3">
    <name type="scientific">Bacteroides fragilis str. 3783N1-6</name>
    <dbReference type="NCBI Taxonomy" id="1339310"/>
    <lineage>
        <taxon>Bacteria</taxon>
        <taxon>Pseudomonadati</taxon>
        <taxon>Bacteroidota</taxon>
        <taxon>Bacteroidia</taxon>
        <taxon>Bacteroidales</taxon>
        <taxon>Bacteroidaceae</taxon>
        <taxon>Bacteroides</taxon>
    </lineage>
</organism>
<proteinExistence type="predicted"/>
<sequence>MVFTFNNIKTVMGKQIEYSNGELTIVWQPELCRHAGICVRL</sequence>
<evidence type="ECO:0000259" key="1">
    <source>
        <dbReference type="Pfam" id="PF06902"/>
    </source>
</evidence>
<dbReference type="AlphaFoldDB" id="A0AB73AJZ9"/>
<feature type="domain" description="Divergent 4Fe-4S mono-cluster" evidence="1">
    <location>
        <begin position="18"/>
        <end position="40"/>
    </location>
</feature>